<accession>A0A2T7GA60</accession>
<dbReference type="AlphaFoldDB" id="A0A2T7GA60"/>
<feature type="signal peptide" evidence="1">
    <location>
        <begin position="1"/>
        <end position="20"/>
    </location>
</feature>
<gene>
    <name evidence="2" type="ORF">DC366_06120</name>
</gene>
<proteinExistence type="predicted"/>
<keyword evidence="1" id="KW-0732">Signal</keyword>
<dbReference type="EMBL" id="QCYH01000002">
    <property type="protein sequence ID" value="PVA11312.1"/>
    <property type="molecule type" value="Genomic_DNA"/>
</dbReference>
<dbReference type="OrthoDB" id="14727at2"/>
<feature type="chain" id="PRO_5015586873" evidence="1">
    <location>
        <begin position="21"/>
        <end position="152"/>
    </location>
</feature>
<dbReference type="InterPro" id="IPR007332">
    <property type="entry name" value="DUF411"/>
</dbReference>
<name>A0A2T7GA60_9RHOB</name>
<dbReference type="RefSeq" id="WP_108691285.1">
    <property type="nucleotide sequence ID" value="NZ_QCYH01000002.1"/>
</dbReference>
<sequence length="152" mass="15546">MKSSLLIAALAAPFFLSAPAAVHAEGPLASMIVTKTPNCGCCSAWADLASKDGYDVEIIENMDYAGTKRAHGVPPELSSCHSTRVGDYVVEGHVPLAAVEKLLTVKPDITGIAVPGMPAGSPGMGDDPNAQFDVIAFGGTAGAGQVFYRAGQ</sequence>
<reference evidence="2 3" key="1">
    <citation type="submission" date="2018-04" db="EMBL/GenBank/DDBJ databases">
        <title>Pelagivirga bohaiensis gen. nov., sp. nov., a bacterium isolated from the Bohai Sea.</title>
        <authorList>
            <person name="Ji X."/>
        </authorList>
    </citation>
    <scope>NUCLEOTIDE SEQUENCE [LARGE SCALE GENOMIC DNA]</scope>
    <source>
        <strain evidence="2 3">BH-SD19</strain>
    </source>
</reference>
<protein>
    <submittedName>
        <fullName evidence="2">CopG family transcriptional regulator</fullName>
    </submittedName>
</protein>
<evidence type="ECO:0000256" key="1">
    <source>
        <dbReference type="SAM" id="SignalP"/>
    </source>
</evidence>
<dbReference type="Proteomes" id="UP000244446">
    <property type="component" value="Unassembled WGS sequence"/>
</dbReference>
<dbReference type="Pfam" id="PF04214">
    <property type="entry name" value="DUF411"/>
    <property type="match status" value="1"/>
</dbReference>
<comment type="caution">
    <text evidence="2">The sequence shown here is derived from an EMBL/GenBank/DDBJ whole genome shotgun (WGS) entry which is preliminary data.</text>
</comment>
<evidence type="ECO:0000313" key="2">
    <source>
        <dbReference type="EMBL" id="PVA11312.1"/>
    </source>
</evidence>
<evidence type="ECO:0000313" key="3">
    <source>
        <dbReference type="Proteomes" id="UP000244446"/>
    </source>
</evidence>
<keyword evidence="3" id="KW-1185">Reference proteome</keyword>
<organism evidence="2 3">
    <name type="scientific">Pelagivirga sediminicola</name>
    <dbReference type="NCBI Taxonomy" id="2170575"/>
    <lineage>
        <taxon>Bacteria</taxon>
        <taxon>Pseudomonadati</taxon>
        <taxon>Pseudomonadota</taxon>
        <taxon>Alphaproteobacteria</taxon>
        <taxon>Rhodobacterales</taxon>
        <taxon>Paracoccaceae</taxon>
        <taxon>Pelagivirga</taxon>
    </lineage>
</organism>